<dbReference type="EMBL" id="JAOQJF010000015">
    <property type="protein sequence ID" value="MCU6800059.1"/>
    <property type="molecule type" value="Genomic_DNA"/>
</dbReference>
<gene>
    <name evidence="1" type="ORF">OCV69_08940</name>
</gene>
<organism evidence="1 2">
    <name type="scientific">Alitiscatomonas aceti</name>
    <dbReference type="NCBI Taxonomy" id="2981724"/>
    <lineage>
        <taxon>Bacteria</taxon>
        <taxon>Bacillati</taxon>
        <taxon>Bacillota</taxon>
        <taxon>Clostridia</taxon>
        <taxon>Lachnospirales</taxon>
        <taxon>Lachnospiraceae</taxon>
        <taxon>Alitiscatomonas</taxon>
    </lineage>
</organism>
<comment type="caution">
    <text evidence="1">The sequence shown here is derived from an EMBL/GenBank/DDBJ whole genome shotgun (WGS) entry which is preliminary data.</text>
</comment>
<dbReference type="RefSeq" id="WP_262563066.1">
    <property type="nucleotide sequence ID" value="NZ_JAOQJF010000015.1"/>
</dbReference>
<proteinExistence type="predicted"/>
<dbReference type="Proteomes" id="UP001652395">
    <property type="component" value="Unassembled WGS sequence"/>
</dbReference>
<evidence type="ECO:0000313" key="1">
    <source>
        <dbReference type="EMBL" id="MCU6800059.1"/>
    </source>
</evidence>
<name>A0ABT2UZJ6_9FIRM</name>
<sequence>MSKIKIVTICGSMKFAEEMKQISWKLEAEKGVAVIQCVYNEQNEPIPEEVQKRLAAAHYKKIDICDAVYIVDIDGYIGTSVANEISYASANGKELIFHSKQS</sequence>
<reference evidence="1 2" key="1">
    <citation type="journal article" date="2021" name="ISME Commun">
        <title>Automated analysis of genomic sequences facilitates high-throughput and comprehensive description of bacteria.</title>
        <authorList>
            <person name="Hitch T.C.A."/>
        </authorList>
    </citation>
    <scope>NUCLEOTIDE SEQUENCE [LARGE SCALE GENOMIC DNA]</scope>
    <source>
        <strain evidence="2">f_CCE</strain>
    </source>
</reference>
<evidence type="ECO:0000313" key="2">
    <source>
        <dbReference type="Proteomes" id="UP001652395"/>
    </source>
</evidence>
<protein>
    <submittedName>
        <fullName evidence="1">Uncharacterized protein</fullName>
    </submittedName>
</protein>
<accession>A0ABT2UZJ6</accession>
<keyword evidence="2" id="KW-1185">Reference proteome</keyword>